<dbReference type="Gene3D" id="3.40.50.300">
    <property type="entry name" value="P-loop containing nucleotide triphosphate hydrolases"/>
    <property type="match status" value="1"/>
</dbReference>
<dbReference type="EMBL" id="AJWY01009574">
    <property type="protein sequence ID" value="EKC57969.1"/>
    <property type="molecule type" value="Genomic_DNA"/>
</dbReference>
<reference evidence="1" key="1">
    <citation type="journal article" date="2013" name="Environ. Microbiol.">
        <title>Microbiota from the distal guts of lean and obese adolescents exhibit partial functional redundancy besides clear differences in community structure.</title>
        <authorList>
            <person name="Ferrer M."/>
            <person name="Ruiz A."/>
            <person name="Lanza F."/>
            <person name="Haange S.B."/>
            <person name="Oberbach A."/>
            <person name="Till H."/>
            <person name="Bargiela R."/>
            <person name="Campoy C."/>
            <person name="Segura M.T."/>
            <person name="Richter M."/>
            <person name="von Bergen M."/>
            <person name="Seifert J."/>
            <person name="Suarez A."/>
        </authorList>
    </citation>
    <scope>NUCLEOTIDE SEQUENCE</scope>
</reference>
<name>K1SRC6_9ZZZZ</name>
<dbReference type="GO" id="GO:0016301">
    <property type="term" value="F:kinase activity"/>
    <property type="evidence" value="ECO:0007669"/>
    <property type="project" value="UniProtKB-KW"/>
</dbReference>
<gene>
    <name evidence="1" type="ORF">LEA_14098</name>
</gene>
<accession>K1SRC6</accession>
<dbReference type="SUPFAM" id="SSF52540">
    <property type="entry name" value="P-loop containing nucleoside triphosphate hydrolases"/>
    <property type="match status" value="1"/>
</dbReference>
<dbReference type="InterPro" id="IPR027417">
    <property type="entry name" value="P-loop_NTPase"/>
</dbReference>
<keyword evidence="1" id="KW-0418">Kinase</keyword>
<sequence length="145" mass="16213">MVITVGRQYGSGGREIGTMLAKQLGIAYYDDMLLKEAAEESGLCEELFRSFDERPKSFLYSIAMDPYSFSMNHVTPKGSIEQQVYLATYDTIKKLADKGPCVLIGRCADYALKDRDDVINLFITAPLENRIKRVAARNGISENEA</sequence>
<keyword evidence="1" id="KW-0808">Transferase</keyword>
<protein>
    <submittedName>
        <fullName evidence="1">Cytidylate kinase</fullName>
    </submittedName>
</protein>
<feature type="non-terminal residue" evidence="1">
    <location>
        <position position="145"/>
    </location>
</feature>
<comment type="caution">
    <text evidence="1">The sequence shown here is derived from an EMBL/GenBank/DDBJ whole genome shotgun (WGS) entry which is preliminary data.</text>
</comment>
<proteinExistence type="predicted"/>
<organism evidence="1">
    <name type="scientific">human gut metagenome</name>
    <dbReference type="NCBI Taxonomy" id="408170"/>
    <lineage>
        <taxon>unclassified sequences</taxon>
        <taxon>metagenomes</taxon>
        <taxon>organismal metagenomes</taxon>
    </lineage>
</organism>
<evidence type="ECO:0000313" key="1">
    <source>
        <dbReference type="EMBL" id="EKC57969.1"/>
    </source>
</evidence>
<dbReference type="Pfam" id="PF13189">
    <property type="entry name" value="Cytidylate_kin2"/>
    <property type="match status" value="1"/>
</dbReference>
<dbReference type="AlphaFoldDB" id="K1SRC6"/>